<reference evidence="6 7" key="1">
    <citation type="journal article" date="2009" name="Science">
        <title>Genome sequence, comparative analysis, and population genetics of the domestic horse.</title>
        <authorList>
            <consortium name="Broad Institute Genome Sequencing Platform"/>
            <consortium name="Broad Institute Whole Genome Assembly Team"/>
            <person name="Wade C.M."/>
            <person name="Giulotto E."/>
            <person name="Sigurdsson S."/>
            <person name="Zoli M."/>
            <person name="Gnerre S."/>
            <person name="Imsland F."/>
            <person name="Lear T.L."/>
            <person name="Adelson D.L."/>
            <person name="Bailey E."/>
            <person name="Bellone R.R."/>
            <person name="Bloecker H."/>
            <person name="Distl O."/>
            <person name="Edgar R.C."/>
            <person name="Garber M."/>
            <person name="Leeb T."/>
            <person name="Mauceli E."/>
            <person name="MacLeod J.N."/>
            <person name="Penedo M.C.T."/>
            <person name="Raison J.M."/>
            <person name="Sharpe T."/>
            <person name="Vogel J."/>
            <person name="Andersson L."/>
            <person name="Antczak D.F."/>
            <person name="Biagi T."/>
            <person name="Binns M.M."/>
            <person name="Chowdhary B.P."/>
            <person name="Coleman S.J."/>
            <person name="Della Valle G."/>
            <person name="Fryc S."/>
            <person name="Guerin G."/>
            <person name="Hasegawa T."/>
            <person name="Hill E.W."/>
            <person name="Jurka J."/>
            <person name="Kiialainen A."/>
            <person name="Lindgren G."/>
            <person name="Liu J."/>
            <person name="Magnani E."/>
            <person name="Mickelson J.R."/>
            <person name="Murray J."/>
            <person name="Nergadze S.G."/>
            <person name="Onofrio R."/>
            <person name="Pedroni S."/>
            <person name="Piras M.F."/>
            <person name="Raudsepp T."/>
            <person name="Rocchi M."/>
            <person name="Roeed K.H."/>
            <person name="Ryder O.A."/>
            <person name="Searle S."/>
            <person name="Skow L."/>
            <person name="Swinburne J.E."/>
            <person name="Syvaenen A.C."/>
            <person name="Tozaki T."/>
            <person name="Valberg S.J."/>
            <person name="Vaudin M."/>
            <person name="White J.R."/>
            <person name="Zody M.C."/>
            <person name="Lander E.S."/>
            <person name="Lindblad-Toh K."/>
        </authorList>
    </citation>
    <scope>NUCLEOTIDE SEQUENCE [LARGE SCALE GENOMIC DNA]</scope>
    <source>
        <strain evidence="6 7">Thoroughbred</strain>
    </source>
</reference>
<dbReference type="PANTHER" id="PTHR13943:SF36">
    <property type="entry name" value="PHOSPHOLIPASE A AND ACYLTRANSFERASE 4"/>
    <property type="match status" value="1"/>
</dbReference>
<reference evidence="6" key="2">
    <citation type="submission" date="2025-08" db="UniProtKB">
        <authorList>
            <consortium name="Ensembl"/>
        </authorList>
    </citation>
    <scope>IDENTIFICATION</scope>
    <source>
        <strain evidence="6">Thoroughbred</strain>
    </source>
</reference>
<evidence type="ECO:0000256" key="1">
    <source>
        <dbReference type="ARBA" id="ARBA00007824"/>
    </source>
</evidence>
<evidence type="ECO:0000256" key="3">
    <source>
        <dbReference type="ARBA" id="ARBA00022801"/>
    </source>
</evidence>
<comment type="similarity">
    <text evidence="1">Belongs to the H-rev107 family.</text>
</comment>
<dbReference type="GO" id="GO:0005737">
    <property type="term" value="C:cytoplasm"/>
    <property type="evidence" value="ECO:0000318"/>
    <property type="project" value="GO_Central"/>
</dbReference>
<evidence type="ECO:0000256" key="2">
    <source>
        <dbReference type="ARBA" id="ARBA00022679"/>
    </source>
</evidence>
<evidence type="ECO:0000259" key="5">
    <source>
        <dbReference type="PROSITE" id="PS51934"/>
    </source>
</evidence>
<proteinExistence type="inferred from homology"/>
<sequence length="301" mass="34375">MSSRSPEGQNTMVQGYEDLEAGDLMEIFHTGDEHWAIYVGGGEVLHLDPISECPRADSSSTYSSGNIRAVVKQEHVRYAVGSCLYRVNNYLDQVYRLRPVNEIISSAREMIGAQLEYCVKDRKYKHFVTHLRYGTACSRQFCEEPEPGDLINIYNIVSKHWAIYVGGGDVIHLAPLSEDSEAGSSSISILSRRAVVKQERLQDVVNGYHYQVDNYWDQWYTPRLVSKIISSAKEKIGQVVEYSVLDWKHKNFVTHLRYGMANMAQFCEEPEPGDLIQIFRIRYQHWAIYVGGGDVIHMSPK</sequence>
<keyword evidence="2" id="KW-0808">Transferase</keyword>
<keyword evidence="3" id="KW-0378">Hydrolase</keyword>
<evidence type="ECO:0000313" key="7">
    <source>
        <dbReference type="Proteomes" id="UP000002281"/>
    </source>
</evidence>
<gene>
    <name evidence="6" type="primary">LOC106781485</name>
</gene>
<dbReference type="Proteomes" id="UP000002281">
    <property type="component" value="Chromosome 12"/>
</dbReference>
<dbReference type="GO" id="GO:0004623">
    <property type="term" value="F:phospholipase A2 activity"/>
    <property type="evidence" value="ECO:0000318"/>
    <property type="project" value="GO_Central"/>
</dbReference>
<feature type="domain" description="LRAT" evidence="5">
    <location>
        <begin position="24"/>
        <end position="140"/>
    </location>
</feature>
<dbReference type="AlphaFoldDB" id="A0A9L0RFN1"/>
<feature type="domain" description="LRAT" evidence="5">
    <location>
        <begin position="150"/>
        <end position="265"/>
    </location>
</feature>
<name>A0A9L0RFN1_HORSE</name>
<dbReference type="GeneTree" id="ENSGT00940000162878"/>
<reference evidence="6" key="3">
    <citation type="submission" date="2025-09" db="UniProtKB">
        <authorList>
            <consortium name="Ensembl"/>
        </authorList>
    </citation>
    <scope>IDENTIFICATION</scope>
    <source>
        <strain evidence="6">Thoroughbred</strain>
    </source>
</reference>
<evidence type="ECO:0000256" key="4">
    <source>
        <dbReference type="ARBA" id="ARBA00023098"/>
    </source>
</evidence>
<feature type="domain" description="LRAT" evidence="5">
    <location>
        <begin position="275"/>
        <end position="301"/>
    </location>
</feature>
<accession>A0A9L0RFN1</accession>
<dbReference type="Pfam" id="PF04970">
    <property type="entry name" value="LRAT"/>
    <property type="match status" value="3"/>
</dbReference>
<dbReference type="Ensembl" id="ENSECAT00000133951.1">
    <property type="protein sequence ID" value="ENSECAP00000060610.1"/>
    <property type="gene ID" value="ENSECAG00000036003.2"/>
</dbReference>
<dbReference type="InterPro" id="IPR051496">
    <property type="entry name" value="H-rev107_PLA/AT"/>
</dbReference>
<dbReference type="GO" id="GO:0008970">
    <property type="term" value="F:phospholipase A1 activity"/>
    <property type="evidence" value="ECO:0000318"/>
    <property type="project" value="GO_Central"/>
</dbReference>
<dbReference type="PROSITE" id="PS51934">
    <property type="entry name" value="LRAT"/>
    <property type="match status" value="3"/>
</dbReference>
<evidence type="ECO:0000313" key="6">
    <source>
        <dbReference type="Ensembl" id="ENSECAP00000060610.1"/>
    </source>
</evidence>
<keyword evidence="7" id="KW-1185">Reference proteome</keyword>
<dbReference type="Gene3D" id="3.90.1720.10">
    <property type="entry name" value="endopeptidase domain like (from Nostoc punctiforme)"/>
    <property type="match status" value="3"/>
</dbReference>
<protein>
    <recommendedName>
        <fullName evidence="5">LRAT domain-containing protein</fullName>
    </recommendedName>
</protein>
<organism evidence="6 7">
    <name type="scientific">Equus caballus</name>
    <name type="common">Horse</name>
    <dbReference type="NCBI Taxonomy" id="9796"/>
    <lineage>
        <taxon>Eukaryota</taxon>
        <taxon>Metazoa</taxon>
        <taxon>Chordata</taxon>
        <taxon>Craniata</taxon>
        <taxon>Vertebrata</taxon>
        <taxon>Euteleostomi</taxon>
        <taxon>Mammalia</taxon>
        <taxon>Eutheria</taxon>
        <taxon>Laurasiatheria</taxon>
        <taxon>Perissodactyla</taxon>
        <taxon>Equidae</taxon>
        <taxon>Equus</taxon>
    </lineage>
</organism>
<dbReference type="GO" id="GO:0016410">
    <property type="term" value="F:N-acyltransferase activity"/>
    <property type="evidence" value="ECO:0000318"/>
    <property type="project" value="GO_Central"/>
</dbReference>
<dbReference type="PANTHER" id="PTHR13943">
    <property type="entry name" value="HRAS-LIKE SUPPRESSOR - RELATED"/>
    <property type="match status" value="1"/>
</dbReference>
<keyword evidence="4" id="KW-0443">Lipid metabolism</keyword>
<dbReference type="InterPro" id="IPR007053">
    <property type="entry name" value="LRAT_dom"/>
</dbReference>
<dbReference type="GO" id="GO:0070292">
    <property type="term" value="P:N-acylphosphatidylethanolamine metabolic process"/>
    <property type="evidence" value="ECO:0000318"/>
    <property type="project" value="GO_Central"/>
</dbReference>